<sequence>MENTDKELFTNRRDFLGKMMLGATALSLPSFGALPLYAATPAATVTSGSDDPEAWINKIKGKHRLVLDVPEPHEIFPFAWAKVFLLTNEATGVPEKDCGVVVVLRHDAIPYAMKDELWAKYKFGEVFKANDPLTKAPATRNPFWQPKAGDFSVPGIGNVAIGINELQDSGVMFCVCNMALTVYSAIVAQQMGTQAEDVKKEWIAGLLPGIQIVPSGIWAISRAQEKNCAYCFAG</sequence>
<accession>A0A1G7S0M6</accession>
<dbReference type="InterPro" id="IPR027396">
    <property type="entry name" value="DsrEFH-like"/>
</dbReference>
<dbReference type="RefSeq" id="WP_089833424.1">
    <property type="nucleotide sequence ID" value="NZ_FNBN01000003.1"/>
</dbReference>
<evidence type="ECO:0000313" key="3">
    <source>
        <dbReference type="Proteomes" id="UP000199045"/>
    </source>
</evidence>
<feature type="signal peptide" evidence="1">
    <location>
        <begin position="1"/>
        <end position="38"/>
    </location>
</feature>
<evidence type="ECO:0008006" key="4">
    <source>
        <dbReference type="Google" id="ProtNLM"/>
    </source>
</evidence>
<feature type="chain" id="PRO_5011495086" description="Tat (Twin-arginine translocation) pathway signal sequence" evidence="1">
    <location>
        <begin position="39"/>
        <end position="234"/>
    </location>
</feature>
<proteinExistence type="predicted"/>
<evidence type="ECO:0000313" key="2">
    <source>
        <dbReference type="EMBL" id="SDG16576.1"/>
    </source>
</evidence>
<dbReference type="AlphaFoldDB" id="A0A1G7S0M6"/>
<dbReference type="STRING" id="104663.SAMN04488121_103692"/>
<protein>
    <recommendedName>
        <fullName evidence="4">Tat (Twin-arginine translocation) pathway signal sequence</fullName>
    </recommendedName>
</protein>
<dbReference type="EMBL" id="FNBN01000003">
    <property type="protein sequence ID" value="SDG16576.1"/>
    <property type="molecule type" value="Genomic_DNA"/>
</dbReference>
<dbReference type="Gene3D" id="3.40.1260.10">
    <property type="entry name" value="DsrEFH-like"/>
    <property type="match status" value="1"/>
</dbReference>
<evidence type="ECO:0000256" key="1">
    <source>
        <dbReference type="SAM" id="SignalP"/>
    </source>
</evidence>
<reference evidence="2 3" key="1">
    <citation type="submission" date="2016-10" db="EMBL/GenBank/DDBJ databases">
        <authorList>
            <person name="de Groot N.N."/>
        </authorList>
    </citation>
    <scope>NUCLEOTIDE SEQUENCE [LARGE SCALE GENOMIC DNA]</scope>
    <source>
        <strain evidence="2 3">DSM 527</strain>
    </source>
</reference>
<name>A0A1G7S0M6_CHIFI</name>
<dbReference type="PROSITE" id="PS51318">
    <property type="entry name" value="TAT"/>
    <property type="match status" value="1"/>
</dbReference>
<gene>
    <name evidence="2" type="ORF">SAMN04488121_103692</name>
</gene>
<organism evidence="2 3">
    <name type="scientific">Chitinophaga filiformis</name>
    <name type="common">Myxococcus filiformis</name>
    <name type="synonym">Flexibacter filiformis</name>
    <dbReference type="NCBI Taxonomy" id="104663"/>
    <lineage>
        <taxon>Bacteria</taxon>
        <taxon>Pseudomonadati</taxon>
        <taxon>Bacteroidota</taxon>
        <taxon>Chitinophagia</taxon>
        <taxon>Chitinophagales</taxon>
        <taxon>Chitinophagaceae</taxon>
        <taxon>Chitinophaga</taxon>
    </lineage>
</organism>
<keyword evidence="1" id="KW-0732">Signal</keyword>
<dbReference type="OrthoDB" id="1174147at2"/>
<dbReference type="InterPro" id="IPR006311">
    <property type="entry name" value="TAT_signal"/>
</dbReference>
<dbReference type="Proteomes" id="UP000199045">
    <property type="component" value="Unassembled WGS sequence"/>
</dbReference>